<feature type="domain" description="CCHC-type" evidence="4">
    <location>
        <begin position="53"/>
        <end position="68"/>
    </location>
</feature>
<dbReference type="GO" id="GO:0006397">
    <property type="term" value="P:mRNA processing"/>
    <property type="evidence" value="ECO:0007669"/>
    <property type="project" value="UniProtKB-KW"/>
</dbReference>
<feature type="compositionally biased region" description="Gly residues" evidence="3">
    <location>
        <begin position="73"/>
        <end position="101"/>
    </location>
</feature>
<evidence type="ECO:0000256" key="2">
    <source>
        <dbReference type="PROSITE-ProRule" id="PRU00047"/>
    </source>
</evidence>
<keyword evidence="5" id="KW-0436">Ligase</keyword>
<feature type="domain" description="CCHC-type" evidence="4">
    <location>
        <begin position="116"/>
        <end position="131"/>
    </location>
</feature>
<dbReference type="GO" id="GO:0008168">
    <property type="term" value="F:methyltransferase activity"/>
    <property type="evidence" value="ECO:0007669"/>
    <property type="project" value="UniProtKB-KW"/>
</dbReference>
<sequence>MSSYGRKGCFKCGNIGHVAANCESVTRLCYNCRSPEHESNECPSPRTTEAKQCYHCGGVGHIVSACPSQPARGPGGPGGFRGGFQGGSRGGFAGGAPGSFQGGFRRPVNPAGFGQKCYRCQGTGHLQINCPTPATSFARGPKTCYKCSTVGHIAKDCPSAESAPAAANTSDAVHVSQDTIVPAAAEIHA</sequence>
<evidence type="ECO:0000313" key="5">
    <source>
        <dbReference type="EMBL" id="CDZ97712.1"/>
    </source>
</evidence>
<dbReference type="GO" id="GO:0003676">
    <property type="term" value="F:nucleic acid binding"/>
    <property type="evidence" value="ECO:0007669"/>
    <property type="project" value="InterPro"/>
</dbReference>
<dbReference type="AlphaFoldDB" id="A0A0F7SLA5"/>
<name>A0A0F7SLA5_PHARH</name>
<dbReference type="GO" id="GO:0008270">
    <property type="term" value="F:zinc ion binding"/>
    <property type="evidence" value="ECO:0007669"/>
    <property type="project" value="UniProtKB-KW"/>
</dbReference>
<dbReference type="InterPro" id="IPR001878">
    <property type="entry name" value="Znf_CCHC"/>
</dbReference>
<dbReference type="SUPFAM" id="SSF57756">
    <property type="entry name" value="Retrovirus zinc finger-like domains"/>
    <property type="match status" value="3"/>
</dbReference>
<evidence type="ECO:0000256" key="1">
    <source>
        <dbReference type="ARBA" id="ARBA00022664"/>
    </source>
</evidence>
<dbReference type="GO" id="GO:0016874">
    <property type="term" value="F:ligase activity"/>
    <property type="evidence" value="ECO:0007669"/>
    <property type="project" value="UniProtKB-KW"/>
</dbReference>
<dbReference type="GO" id="GO:0032259">
    <property type="term" value="P:methylation"/>
    <property type="evidence" value="ECO:0007669"/>
    <property type="project" value="UniProtKB-KW"/>
</dbReference>
<reference evidence="5" key="1">
    <citation type="submission" date="2014-08" db="EMBL/GenBank/DDBJ databases">
        <authorList>
            <person name="Sharma Rahul"/>
            <person name="Thines Marco"/>
        </authorList>
    </citation>
    <scope>NUCLEOTIDE SEQUENCE</scope>
</reference>
<keyword evidence="5" id="KW-0489">Methyltransferase</keyword>
<keyword evidence="2" id="KW-0862">Zinc</keyword>
<dbReference type="Pfam" id="PF00098">
    <property type="entry name" value="zf-CCHC"/>
    <property type="match status" value="5"/>
</dbReference>
<dbReference type="InterPro" id="IPR036875">
    <property type="entry name" value="Znf_CCHC_sf"/>
</dbReference>
<feature type="region of interest" description="Disordered" evidence="3">
    <location>
        <begin position="73"/>
        <end position="105"/>
    </location>
</feature>
<organism evidence="5">
    <name type="scientific">Phaffia rhodozyma</name>
    <name type="common">Yeast</name>
    <name type="synonym">Xanthophyllomyces dendrorhous</name>
    <dbReference type="NCBI Taxonomy" id="264483"/>
    <lineage>
        <taxon>Eukaryota</taxon>
        <taxon>Fungi</taxon>
        <taxon>Dikarya</taxon>
        <taxon>Basidiomycota</taxon>
        <taxon>Agaricomycotina</taxon>
        <taxon>Tremellomycetes</taxon>
        <taxon>Cystofilobasidiales</taxon>
        <taxon>Mrakiaceae</taxon>
        <taxon>Phaffia</taxon>
    </lineage>
</organism>
<keyword evidence="1" id="KW-0507">mRNA processing</keyword>
<dbReference type="InterPro" id="IPR051714">
    <property type="entry name" value="Znf_CCHC_NABP"/>
</dbReference>
<evidence type="ECO:0000259" key="4">
    <source>
        <dbReference type="PROSITE" id="PS50158"/>
    </source>
</evidence>
<dbReference type="EMBL" id="LN483249">
    <property type="protein sequence ID" value="CDZ97712.1"/>
    <property type="molecule type" value="Genomic_DNA"/>
</dbReference>
<dbReference type="PANTHER" id="PTHR23002">
    <property type="entry name" value="ZINC FINGER CCHC DOMAIN CONTAINING PROTEIN"/>
    <property type="match status" value="1"/>
</dbReference>
<dbReference type="PROSITE" id="PS50158">
    <property type="entry name" value="ZF_CCHC"/>
    <property type="match status" value="4"/>
</dbReference>
<evidence type="ECO:0000256" key="3">
    <source>
        <dbReference type="SAM" id="MobiDB-lite"/>
    </source>
</evidence>
<proteinExistence type="predicted"/>
<keyword evidence="2" id="KW-0863">Zinc-finger</keyword>
<feature type="domain" description="CCHC-type" evidence="4">
    <location>
        <begin position="144"/>
        <end position="159"/>
    </location>
</feature>
<dbReference type="SMART" id="SM00343">
    <property type="entry name" value="ZnF_C2HC"/>
    <property type="match status" value="5"/>
</dbReference>
<feature type="domain" description="CCHC-type" evidence="4">
    <location>
        <begin position="9"/>
        <end position="24"/>
    </location>
</feature>
<protein>
    <submittedName>
        <fullName evidence="5">E3 ubiquitin ligase interacting with arginine methyltransferase</fullName>
    </submittedName>
</protein>
<dbReference type="Gene3D" id="4.10.60.10">
    <property type="entry name" value="Zinc finger, CCHC-type"/>
    <property type="match status" value="3"/>
</dbReference>
<keyword evidence="2" id="KW-0479">Metal-binding</keyword>
<keyword evidence="5" id="KW-0808">Transferase</keyword>
<accession>A0A0F7SLA5</accession>